<evidence type="ECO:0000313" key="11">
    <source>
        <dbReference type="Proteomes" id="UP000226525"/>
    </source>
</evidence>
<name>A0A2D6YJX9_9DELT</name>
<feature type="modified residue" description="N6-(pyridoxal phosphate)lysine" evidence="8">
    <location>
        <position position="206"/>
    </location>
</feature>
<evidence type="ECO:0000256" key="7">
    <source>
        <dbReference type="ARBA" id="ARBA00047625"/>
    </source>
</evidence>
<dbReference type="NCBIfam" id="TIGR01324">
    <property type="entry name" value="cysta_beta_ly_B"/>
    <property type="match status" value="1"/>
</dbReference>
<dbReference type="PANTHER" id="PTHR43500:SF1">
    <property type="entry name" value="CYSTATHIONINE BETA-LYASE-RELATED"/>
    <property type="match status" value="1"/>
</dbReference>
<evidence type="ECO:0000256" key="8">
    <source>
        <dbReference type="PIRSR" id="PIRSR001434-2"/>
    </source>
</evidence>
<evidence type="ECO:0000313" key="10">
    <source>
        <dbReference type="EMBL" id="MAH63501.1"/>
    </source>
</evidence>
<keyword evidence="3 8" id="KW-0663">Pyridoxal phosphate</keyword>
<dbReference type="AlphaFoldDB" id="A0A2D6YJX9"/>
<sequence length="390" mass="42989">MHDDTRVVHSGRNPASFHGAVNPPVYHASTILSETVEEFEERGRTTELARHTSYGRKGSPTSWALEDAIAELEGGFACLTFPSGIAAVGNALLAFLNAGDHLLMVDSVYGPTRDFCNKYLARFGIETTFYDPCIGSGLKELIRTNTKLLFLESPGSQTFEVQDVPTLSTIAHAHHLVVMMDNTWGTPLFFKAFQNGVDVSIQAGTKYIVGHSDVSLGSVTTTRQFWPILKDAAWQLGQCSGPDDLYLAQRGLRTMSVRLSRHQQSALDIAGWLQKQPEIKRVLYPALPSDPGYSIWQRDFLGASGLFGVELNPCAPRGIKQMLNGMELFGMGYSWGGFESLILPTNPKSMRTASPWRFEGPLLRLHIGLEALDDLRSDLEAGLKRLREAS</sequence>
<reference evidence="11" key="1">
    <citation type="submission" date="2017-09" db="EMBL/GenBank/DDBJ databases">
        <title>The Reconstruction of 2,631 Draft Metagenome-Assembled Genomes from the Global Oceans.</title>
        <authorList>
            <person name="Tully B.J."/>
            <person name="Graham E.D."/>
            <person name="Heidelberg J.F."/>
        </authorList>
    </citation>
    <scope>NUCLEOTIDE SEQUENCE [LARGE SCALE GENOMIC DNA]</scope>
</reference>
<dbReference type="FunFam" id="3.40.640.10:FF:000046">
    <property type="entry name" value="Cystathionine gamma-lyase"/>
    <property type="match status" value="1"/>
</dbReference>
<dbReference type="InterPro" id="IPR000277">
    <property type="entry name" value="Cys/Met-Metab_PyrdxlP-dep_enz"/>
</dbReference>
<organism evidence="10 11">
    <name type="scientific">SAR324 cluster bacterium</name>
    <dbReference type="NCBI Taxonomy" id="2024889"/>
    <lineage>
        <taxon>Bacteria</taxon>
        <taxon>Deltaproteobacteria</taxon>
        <taxon>SAR324 cluster</taxon>
    </lineage>
</organism>
<comment type="cofactor">
    <cofactor evidence="1 9">
        <name>pyridoxal 5'-phosphate</name>
        <dbReference type="ChEBI" id="CHEBI:597326"/>
    </cofactor>
</comment>
<evidence type="ECO:0000256" key="1">
    <source>
        <dbReference type="ARBA" id="ARBA00001933"/>
    </source>
</evidence>
<dbReference type="InterPro" id="IPR015422">
    <property type="entry name" value="PyrdxlP-dep_Trfase_small"/>
</dbReference>
<dbReference type="InterPro" id="IPR015421">
    <property type="entry name" value="PyrdxlP-dep_Trfase_major"/>
</dbReference>
<proteinExistence type="inferred from homology"/>
<evidence type="ECO:0000256" key="2">
    <source>
        <dbReference type="ARBA" id="ARBA00009077"/>
    </source>
</evidence>
<comment type="caution">
    <text evidence="10">The sequence shown here is derived from an EMBL/GenBank/DDBJ whole genome shotgun (WGS) entry which is preliminary data.</text>
</comment>
<dbReference type="GO" id="GO:0030170">
    <property type="term" value="F:pyridoxal phosphate binding"/>
    <property type="evidence" value="ECO:0007669"/>
    <property type="project" value="InterPro"/>
</dbReference>
<dbReference type="PROSITE" id="PS00868">
    <property type="entry name" value="CYS_MET_METAB_PP"/>
    <property type="match status" value="1"/>
</dbReference>
<comment type="catalytic activity">
    <reaction evidence="6">
        <text>L,L-cystathionine + H2O = L-homocysteine + pyruvate + NH4(+)</text>
        <dbReference type="Rhea" id="RHEA:13965"/>
        <dbReference type="ChEBI" id="CHEBI:15361"/>
        <dbReference type="ChEBI" id="CHEBI:15377"/>
        <dbReference type="ChEBI" id="CHEBI:28938"/>
        <dbReference type="ChEBI" id="CHEBI:58161"/>
        <dbReference type="ChEBI" id="CHEBI:58199"/>
    </reaction>
</comment>
<dbReference type="InterPro" id="IPR006233">
    <property type="entry name" value="Cys_b_lyase_bac"/>
</dbReference>
<keyword evidence="4 10" id="KW-0456">Lyase</keyword>
<dbReference type="GO" id="GO:0019450">
    <property type="term" value="P:L-cysteine catabolic process to pyruvate"/>
    <property type="evidence" value="ECO:0007669"/>
    <property type="project" value="TreeGrafter"/>
</dbReference>
<evidence type="ECO:0000256" key="4">
    <source>
        <dbReference type="ARBA" id="ARBA00023239"/>
    </source>
</evidence>
<comment type="similarity">
    <text evidence="2 9">Belongs to the trans-sulfuration enzymes family.</text>
</comment>
<dbReference type="GO" id="GO:0047804">
    <property type="term" value="F:cysteine-S-conjugate beta-lyase activity"/>
    <property type="evidence" value="ECO:0007669"/>
    <property type="project" value="UniProtKB-EC"/>
</dbReference>
<dbReference type="SUPFAM" id="SSF53383">
    <property type="entry name" value="PLP-dependent transferases"/>
    <property type="match status" value="1"/>
</dbReference>
<comment type="pathway">
    <text evidence="5">Amino-acid biosynthesis; L-methionine biosynthesis via de novo pathway; L-homocysteine from L-cystathionine: step 1/1.</text>
</comment>
<dbReference type="Proteomes" id="UP000226525">
    <property type="component" value="Unassembled WGS sequence"/>
</dbReference>
<comment type="catalytic activity">
    <reaction evidence="7">
        <text>an S-substituted L-cysteine + H2O = a thiol + pyruvate + NH4(+)</text>
        <dbReference type="Rhea" id="RHEA:18121"/>
        <dbReference type="ChEBI" id="CHEBI:15361"/>
        <dbReference type="ChEBI" id="CHEBI:15377"/>
        <dbReference type="ChEBI" id="CHEBI:28938"/>
        <dbReference type="ChEBI" id="CHEBI:29256"/>
        <dbReference type="ChEBI" id="CHEBI:58717"/>
        <dbReference type="EC" id="4.4.1.13"/>
    </reaction>
</comment>
<evidence type="ECO:0000256" key="6">
    <source>
        <dbReference type="ARBA" id="ARBA00047517"/>
    </source>
</evidence>
<dbReference type="Pfam" id="PF01053">
    <property type="entry name" value="Cys_Met_Meta_PP"/>
    <property type="match status" value="1"/>
</dbReference>
<evidence type="ECO:0000256" key="5">
    <source>
        <dbReference type="ARBA" id="ARBA00046315"/>
    </source>
</evidence>
<dbReference type="InterPro" id="IPR015424">
    <property type="entry name" value="PyrdxlP-dep_Trfase"/>
</dbReference>
<accession>A0A2D6YJX9</accession>
<evidence type="ECO:0000256" key="9">
    <source>
        <dbReference type="RuleBase" id="RU362118"/>
    </source>
</evidence>
<dbReference type="EMBL" id="NZEX01000096">
    <property type="protein sequence ID" value="MAH63501.1"/>
    <property type="molecule type" value="Genomic_DNA"/>
</dbReference>
<dbReference type="Gene3D" id="3.40.640.10">
    <property type="entry name" value="Type I PLP-dependent aspartate aminotransferase-like (Major domain)"/>
    <property type="match status" value="1"/>
</dbReference>
<dbReference type="PANTHER" id="PTHR43500">
    <property type="entry name" value="CYSTATHIONINE BETA-LYASE-RELATED"/>
    <property type="match status" value="1"/>
</dbReference>
<gene>
    <name evidence="10" type="primary">metC</name>
    <name evidence="10" type="ORF">CMN54_08675</name>
</gene>
<evidence type="ECO:0000256" key="3">
    <source>
        <dbReference type="ARBA" id="ARBA00022898"/>
    </source>
</evidence>
<dbReference type="GO" id="GO:0019346">
    <property type="term" value="P:transsulfuration"/>
    <property type="evidence" value="ECO:0007669"/>
    <property type="project" value="InterPro"/>
</dbReference>
<dbReference type="PIRSF" id="PIRSF001434">
    <property type="entry name" value="CGS"/>
    <property type="match status" value="1"/>
</dbReference>
<dbReference type="InterPro" id="IPR054542">
    <property type="entry name" value="Cys_met_metab_PP"/>
</dbReference>
<dbReference type="Gene3D" id="3.90.1150.10">
    <property type="entry name" value="Aspartate Aminotransferase, domain 1"/>
    <property type="match status" value="1"/>
</dbReference>
<protein>
    <submittedName>
        <fullName evidence="10">Cystathionine beta-lyase</fullName>
    </submittedName>
</protein>